<keyword evidence="5" id="KW-0187">Copper transport</keyword>
<feature type="region of interest" description="Disordered" evidence="6">
    <location>
        <begin position="157"/>
        <end position="198"/>
    </location>
</feature>
<dbReference type="PANTHER" id="PTHR12483:SF27">
    <property type="entry name" value="COPPER TRANSPORT PROTEIN CTR1"/>
    <property type="match status" value="1"/>
</dbReference>
<feature type="transmembrane region" description="Helical" evidence="5">
    <location>
        <begin position="26"/>
        <end position="44"/>
    </location>
</feature>
<evidence type="ECO:0000256" key="2">
    <source>
        <dbReference type="ARBA" id="ARBA00022692"/>
    </source>
</evidence>
<keyword evidence="5" id="KW-0186">Copper</keyword>
<evidence type="ECO:0000256" key="6">
    <source>
        <dbReference type="SAM" id="MobiDB-lite"/>
    </source>
</evidence>
<feature type="compositionally biased region" description="Polar residues" evidence="6">
    <location>
        <begin position="169"/>
        <end position="190"/>
    </location>
</feature>
<sequence length="198" mass="21547">MHMSFWFSPELGDFLIKGFVVDTTKAFVATCFGLGAIAVLLEVLKFWRTKVKHKSALKQSLNAQIGGSETSALLSGSRLRGNLERVLNITFEVVMYLTQESFNWIVMLAVMGYNGYIFVSVIAGAGLGYALFGESVANSKIQNVKMKAAMMSCGDCQVKEEEETDENDPGQSDPPTDSQAIPSISGSISRSVMVHCDP</sequence>
<comment type="subcellular location">
    <subcellularLocation>
        <location evidence="1 5">Membrane</location>
        <topology evidence="1 5">Multi-pass membrane protein</topology>
    </subcellularLocation>
</comment>
<keyword evidence="5" id="KW-0406">Ion transport</keyword>
<evidence type="ECO:0000256" key="4">
    <source>
        <dbReference type="ARBA" id="ARBA00023136"/>
    </source>
</evidence>
<dbReference type="AlphaFoldDB" id="A0A6J1S5D7"/>
<proteinExistence type="inferred from homology"/>
<keyword evidence="5" id="KW-0813">Transport</keyword>
<evidence type="ECO:0000256" key="3">
    <source>
        <dbReference type="ARBA" id="ARBA00022989"/>
    </source>
</evidence>
<dbReference type="InterPro" id="IPR007274">
    <property type="entry name" value="Cop_transporter"/>
</dbReference>
<protein>
    <recommendedName>
        <fullName evidence="5">Copper transport protein</fullName>
    </recommendedName>
</protein>
<dbReference type="Pfam" id="PF04145">
    <property type="entry name" value="Ctr"/>
    <property type="match status" value="1"/>
</dbReference>
<reference evidence="8" key="1">
    <citation type="submission" date="2025-08" db="UniProtKB">
        <authorList>
            <consortium name="RefSeq"/>
        </authorList>
    </citation>
    <scope>IDENTIFICATION</scope>
    <source>
        <tissue evidence="8">Whole organism</tissue>
    </source>
</reference>
<dbReference type="RefSeq" id="XP_026276419.1">
    <property type="nucleotide sequence ID" value="XM_026420634.2"/>
</dbReference>
<dbReference type="Proteomes" id="UP000504606">
    <property type="component" value="Unplaced"/>
</dbReference>
<evidence type="ECO:0000256" key="5">
    <source>
        <dbReference type="RuleBase" id="RU367022"/>
    </source>
</evidence>
<accession>A0A6J1S5D7</accession>
<dbReference type="GeneID" id="113205138"/>
<organism evidence="7 8">
    <name type="scientific">Frankliniella occidentalis</name>
    <name type="common">Western flower thrips</name>
    <name type="synonym">Euthrips occidentalis</name>
    <dbReference type="NCBI Taxonomy" id="133901"/>
    <lineage>
        <taxon>Eukaryota</taxon>
        <taxon>Metazoa</taxon>
        <taxon>Ecdysozoa</taxon>
        <taxon>Arthropoda</taxon>
        <taxon>Hexapoda</taxon>
        <taxon>Insecta</taxon>
        <taxon>Pterygota</taxon>
        <taxon>Neoptera</taxon>
        <taxon>Paraneoptera</taxon>
        <taxon>Thysanoptera</taxon>
        <taxon>Terebrantia</taxon>
        <taxon>Thripoidea</taxon>
        <taxon>Thripidae</taxon>
        <taxon>Frankliniella</taxon>
    </lineage>
</organism>
<evidence type="ECO:0000256" key="1">
    <source>
        <dbReference type="ARBA" id="ARBA00004141"/>
    </source>
</evidence>
<evidence type="ECO:0000313" key="7">
    <source>
        <dbReference type="Proteomes" id="UP000504606"/>
    </source>
</evidence>
<keyword evidence="3 5" id="KW-1133">Transmembrane helix</keyword>
<gene>
    <name evidence="8" type="primary">LOC113205138</name>
</gene>
<dbReference type="OrthoDB" id="73901at2759"/>
<dbReference type="GO" id="GO:0005886">
    <property type="term" value="C:plasma membrane"/>
    <property type="evidence" value="ECO:0007669"/>
    <property type="project" value="TreeGrafter"/>
</dbReference>
<comment type="similarity">
    <text evidence="5">Belongs to the copper transporter (Ctr) (TC 1.A.56) family. SLC31A subfamily.</text>
</comment>
<name>A0A6J1S5D7_FRAOC</name>
<keyword evidence="7" id="KW-1185">Reference proteome</keyword>
<keyword evidence="4 5" id="KW-0472">Membrane</keyword>
<keyword evidence="2 5" id="KW-0812">Transmembrane</keyword>
<dbReference type="KEGG" id="foc:113205138"/>
<dbReference type="PANTHER" id="PTHR12483">
    <property type="entry name" value="SOLUTE CARRIER FAMILY 31 COPPER TRANSPORTERS"/>
    <property type="match status" value="1"/>
</dbReference>
<dbReference type="GO" id="GO:0005375">
    <property type="term" value="F:copper ion transmembrane transporter activity"/>
    <property type="evidence" value="ECO:0007669"/>
    <property type="project" value="UniProtKB-UniRule"/>
</dbReference>
<evidence type="ECO:0000313" key="8">
    <source>
        <dbReference type="RefSeq" id="XP_026276419.1"/>
    </source>
</evidence>